<evidence type="ECO:0000313" key="3">
    <source>
        <dbReference type="Proteomes" id="UP000000466"/>
    </source>
</evidence>
<feature type="transmembrane region" description="Helical" evidence="1">
    <location>
        <begin position="37"/>
        <end position="58"/>
    </location>
</feature>
<protein>
    <recommendedName>
        <fullName evidence="4">Cation/multidrug efflux pump</fullName>
    </recommendedName>
</protein>
<sequence length="217" mass="24294">MFYYIIALLVVLAGAASLVYSSRLLLDGSWWRGFLRGCGGLLLVGVGVIAILIALDILGYKHAYTDRPVATISFERLGEQSYRAVLVETDGTEQRYDILGDQWQMDARILRWSSFFASMGAQPAYRLDRLGGRYFSLEKERQANRSVYALTEHETLGMDLWPLMQSVSNWLPISAQYGSATYMPMEDGALYSVSLTSSGLIAKPMNEPAKAALKRWQ</sequence>
<gene>
    <name evidence="2" type="ordered locus">M5M_02115</name>
</gene>
<dbReference type="HOGENOM" id="CLU_105808_0_0_6"/>
<accession>K4KUN6</accession>
<keyword evidence="1" id="KW-1133">Transmembrane helix</keyword>
<dbReference type="AlphaFoldDB" id="K4KUN6"/>
<dbReference type="RefSeq" id="WP_015045815.1">
    <property type="nucleotide sequence ID" value="NC_018868.3"/>
</dbReference>
<reference evidence="2 3" key="1">
    <citation type="journal article" date="2013" name="Genome Announc.">
        <title>Complete genome sequence of Simiduia agarivorans SA1(T), a marine bacterium able to degrade a variety of polysaccharides.</title>
        <authorList>
            <person name="Lin S.Y."/>
            <person name="Shieh W.Y."/>
            <person name="Chen J.S."/>
            <person name="Tang S.L."/>
        </authorList>
    </citation>
    <scope>NUCLEOTIDE SEQUENCE [LARGE SCALE GENOMIC DNA]</scope>
    <source>
        <strain evidence="3">DSM 21679 / JCM 13881 / BCRC 17597 / SA1</strain>
    </source>
</reference>
<dbReference type="KEGG" id="saga:M5M_02115"/>
<dbReference type="EMBL" id="CP003746">
    <property type="protein sequence ID" value="AFU97642.1"/>
    <property type="molecule type" value="Genomic_DNA"/>
</dbReference>
<evidence type="ECO:0000313" key="2">
    <source>
        <dbReference type="EMBL" id="AFU97642.1"/>
    </source>
</evidence>
<keyword evidence="1" id="KW-0472">Membrane</keyword>
<name>K4KUN6_SIMAS</name>
<dbReference type="STRING" id="1117647.M5M_02115"/>
<evidence type="ECO:0000256" key="1">
    <source>
        <dbReference type="SAM" id="Phobius"/>
    </source>
</evidence>
<evidence type="ECO:0008006" key="4">
    <source>
        <dbReference type="Google" id="ProtNLM"/>
    </source>
</evidence>
<proteinExistence type="predicted"/>
<dbReference type="Proteomes" id="UP000000466">
    <property type="component" value="Chromosome"/>
</dbReference>
<organism evidence="2 3">
    <name type="scientific">Simiduia agarivorans (strain DSM 21679 / JCM 13881 / BCRC 17597 / SA1)</name>
    <dbReference type="NCBI Taxonomy" id="1117647"/>
    <lineage>
        <taxon>Bacteria</taxon>
        <taxon>Pseudomonadati</taxon>
        <taxon>Pseudomonadota</taxon>
        <taxon>Gammaproteobacteria</taxon>
        <taxon>Cellvibrionales</taxon>
        <taxon>Cellvibrionaceae</taxon>
        <taxon>Simiduia</taxon>
    </lineage>
</organism>
<dbReference type="OrthoDB" id="9156649at2"/>
<dbReference type="eggNOG" id="ENOG502ZNGJ">
    <property type="taxonomic scope" value="Bacteria"/>
</dbReference>
<keyword evidence="1" id="KW-0812">Transmembrane</keyword>
<keyword evidence="3" id="KW-1185">Reference proteome</keyword>